<accession>A0AAV8WA65</accession>
<dbReference type="GO" id="GO:0005829">
    <property type="term" value="C:cytosol"/>
    <property type="evidence" value="ECO:0007669"/>
    <property type="project" value="TreeGrafter"/>
</dbReference>
<dbReference type="GO" id="GO:0042594">
    <property type="term" value="P:response to starvation"/>
    <property type="evidence" value="ECO:0007669"/>
    <property type="project" value="TreeGrafter"/>
</dbReference>
<dbReference type="GO" id="GO:0034727">
    <property type="term" value="P:piecemeal microautophagy of the nucleus"/>
    <property type="evidence" value="ECO:0007669"/>
    <property type="project" value="TreeGrafter"/>
</dbReference>
<dbReference type="PROSITE" id="PS50011">
    <property type="entry name" value="PROTEIN_KINASE_DOM"/>
    <property type="match status" value="1"/>
</dbReference>
<dbReference type="PROSITE" id="PS00107">
    <property type="entry name" value="PROTEIN_KINASE_ATP"/>
    <property type="match status" value="1"/>
</dbReference>
<organism evidence="7 8">
    <name type="scientific">Exocentrus adspersus</name>
    <dbReference type="NCBI Taxonomy" id="1586481"/>
    <lineage>
        <taxon>Eukaryota</taxon>
        <taxon>Metazoa</taxon>
        <taxon>Ecdysozoa</taxon>
        <taxon>Arthropoda</taxon>
        <taxon>Hexapoda</taxon>
        <taxon>Insecta</taxon>
        <taxon>Pterygota</taxon>
        <taxon>Neoptera</taxon>
        <taxon>Endopterygota</taxon>
        <taxon>Coleoptera</taxon>
        <taxon>Polyphaga</taxon>
        <taxon>Cucujiformia</taxon>
        <taxon>Chrysomeloidea</taxon>
        <taxon>Cerambycidae</taxon>
        <taxon>Lamiinae</taxon>
        <taxon>Acanthocinini</taxon>
        <taxon>Exocentrus</taxon>
    </lineage>
</organism>
<comment type="caution">
    <text evidence="7">The sequence shown here is derived from an EMBL/GenBank/DDBJ whole genome shotgun (WGS) entry which is preliminary data.</text>
</comment>
<dbReference type="GO" id="GO:0005524">
    <property type="term" value="F:ATP binding"/>
    <property type="evidence" value="ECO:0007669"/>
    <property type="project" value="UniProtKB-UniRule"/>
</dbReference>
<name>A0AAV8WA65_9CUCU</name>
<evidence type="ECO:0000313" key="8">
    <source>
        <dbReference type="Proteomes" id="UP001159042"/>
    </source>
</evidence>
<dbReference type="FunFam" id="3.30.200.20:FF:000149">
    <property type="entry name" value="serine/threonine-protein kinase unc-51 isoform X1"/>
    <property type="match status" value="1"/>
</dbReference>
<protein>
    <recommendedName>
        <fullName evidence="6">Protein kinase domain-containing protein</fullName>
    </recommendedName>
</protein>
<keyword evidence="2 5" id="KW-0547">Nucleotide-binding</keyword>
<dbReference type="Proteomes" id="UP001159042">
    <property type="component" value="Unassembled WGS sequence"/>
</dbReference>
<sequence>METVGDYEYSTKDLIGHGAFAVVFKGRSKKNPSQTVAIKSISLKNVSKRDLLKKETTILKDLTALQHENVVALFDCKETPNHMYLVMEHIALKMSYLLTDTIISALILLCMNLV</sequence>
<feature type="domain" description="Protein kinase" evidence="6">
    <location>
        <begin position="9"/>
        <end position="114"/>
    </location>
</feature>
<feature type="binding site" evidence="5">
    <location>
        <position position="39"/>
    </location>
    <ligand>
        <name>ATP</name>
        <dbReference type="ChEBI" id="CHEBI:30616"/>
    </ligand>
</feature>
<dbReference type="InterPro" id="IPR011009">
    <property type="entry name" value="Kinase-like_dom_sf"/>
</dbReference>
<dbReference type="PANTHER" id="PTHR24348:SF22">
    <property type="entry name" value="NON-SPECIFIC SERINE_THREONINE PROTEIN KINASE"/>
    <property type="match status" value="1"/>
</dbReference>
<dbReference type="GO" id="GO:0061709">
    <property type="term" value="P:reticulophagy"/>
    <property type="evidence" value="ECO:0007669"/>
    <property type="project" value="TreeGrafter"/>
</dbReference>
<dbReference type="InterPro" id="IPR000719">
    <property type="entry name" value="Prot_kinase_dom"/>
</dbReference>
<evidence type="ECO:0000259" key="6">
    <source>
        <dbReference type="PROSITE" id="PS50011"/>
    </source>
</evidence>
<dbReference type="InterPro" id="IPR045269">
    <property type="entry name" value="Atg1-like"/>
</dbReference>
<dbReference type="GO" id="GO:0034045">
    <property type="term" value="C:phagophore assembly site membrane"/>
    <property type="evidence" value="ECO:0007669"/>
    <property type="project" value="TreeGrafter"/>
</dbReference>
<dbReference type="Pfam" id="PF00069">
    <property type="entry name" value="Pkinase"/>
    <property type="match status" value="1"/>
</dbReference>
<proteinExistence type="predicted"/>
<dbReference type="GO" id="GO:0000045">
    <property type="term" value="P:autophagosome assembly"/>
    <property type="evidence" value="ECO:0007669"/>
    <property type="project" value="TreeGrafter"/>
</dbReference>
<dbReference type="GO" id="GO:0000422">
    <property type="term" value="P:autophagy of mitochondrion"/>
    <property type="evidence" value="ECO:0007669"/>
    <property type="project" value="TreeGrafter"/>
</dbReference>
<dbReference type="GO" id="GO:0010506">
    <property type="term" value="P:regulation of autophagy"/>
    <property type="evidence" value="ECO:0007669"/>
    <property type="project" value="InterPro"/>
</dbReference>
<dbReference type="GO" id="GO:0004674">
    <property type="term" value="F:protein serine/threonine kinase activity"/>
    <property type="evidence" value="ECO:0007669"/>
    <property type="project" value="InterPro"/>
</dbReference>
<evidence type="ECO:0000256" key="3">
    <source>
        <dbReference type="ARBA" id="ARBA00022777"/>
    </source>
</evidence>
<keyword evidence="3" id="KW-0418">Kinase</keyword>
<keyword evidence="8" id="KW-1185">Reference proteome</keyword>
<evidence type="ECO:0000256" key="2">
    <source>
        <dbReference type="ARBA" id="ARBA00022741"/>
    </source>
</evidence>
<reference evidence="7 8" key="1">
    <citation type="journal article" date="2023" name="Insect Mol. Biol.">
        <title>Genome sequencing provides insights into the evolution of gene families encoding plant cell wall-degrading enzymes in longhorned beetles.</title>
        <authorList>
            <person name="Shin N.R."/>
            <person name="Okamura Y."/>
            <person name="Kirsch R."/>
            <person name="Pauchet Y."/>
        </authorList>
    </citation>
    <scope>NUCLEOTIDE SEQUENCE [LARGE SCALE GENOMIC DNA]</scope>
    <source>
        <strain evidence="7">EAD_L_NR</strain>
    </source>
</reference>
<dbReference type="Gene3D" id="3.30.200.20">
    <property type="entry name" value="Phosphorylase Kinase, domain 1"/>
    <property type="match status" value="1"/>
</dbReference>
<dbReference type="InterPro" id="IPR017441">
    <property type="entry name" value="Protein_kinase_ATP_BS"/>
</dbReference>
<dbReference type="AlphaFoldDB" id="A0AAV8WA65"/>
<dbReference type="GO" id="GO:0005776">
    <property type="term" value="C:autophagosome"/>
    <property type="evidence" value="ECO:0007669"/>
    <property type="project" value="TreeGrafter"/>
</dbReference>
<dbReference type="EMBL" id="JANEYG010000005">
    <property type="protein sequence ID" value="KAJ8923217.1"/>
    <property type="molecule type" value="Genomic_DNA"/>
</dbReference>
<keyword evidence="1" id="KW-0808">Transferase</keyword>
<dbReference type="SUPFAM" id="SSF56112">
    <property type="entry name" value="Protein kinase-like (PK-like)"/>
    <property type="match status" value="1"/>
</dbReference>
<evidence type="ECO:0000256" key="1">
    <source>
        <dbReference type="ARBA" id="ARBA00022679"/>
    </source>
</evidence>
<evidence type="ECO:0000256" key="5">
    <source>
        <dbReference type="PROSITE-ProRule" id="PRU10141"/>
    </source>
</evidence>
<keyword evidence="4 5" id="KW-0067">ATP-binding</keyword>
<gene>
    <name evidence="7" type="ORF">NQ315_001772</name>
</gene>
<dbReference type="PANTHER" id="PTHR24348">
    <property type="entry name" value="SERINE/THREONINE-PROTEIN KINASE UNC-51-RELATED"/>
    <property type="match status" value="1"/>
</dbReference>
<evidence type="ECO:0000256" key="4">
    <source>
        <dbReference type="ARBA" id="ARBA00022840"/>
    </source>
</evidence>
<evidence type="ECO:0000313" key="7">
    <source>
        <dbReference type="EMBL" id="KAJ8923217.1"/>
    </source>
</evidence>